<evidence type="ECO:0000313" key="2">
    <source>
        <dbReference type="Proteomes" id="UP000235388"/>
    </source>
</evidence>
<reference evidence="1 2" key="1">
    <citation type="submission" date="2017-11" db="EMBL/GenBank/DDBJ databases">
        <title>De novo assembly and phasing of dikaryotic genomes from two isolates of Puccinia coronata f. sp. avenae, the causal agent of oat crown rust.</title>
        <authorList>
            <person name="Miller M.E."/>
            <person name="Zhang Y."/>
            <person name="Omidvar V."/>
            <person name="Sperschneider J."/>
            <person name="Schwessinger B."/>
            <person name="Raley C."/>
            <person name="Palmer J.M."/>
            <person name="Garnica D."/>
            <person name="Upadhyaya N."/>
            <person name="Rathjen J."/>
            <person name="Taylor J.M."/>
            <person name="Park R.F."/>
            <person name="Dodds P.N."/>
            <person name="Hirsch C.D."/>
            <person name="Kianian S.F."/>
            <person name="Figueroa M."/>
        </authorList>
    </citation>
    <scope>NUCLEOTIDE SEQUENCE [LARGE SCALE GENOMIC DNA]</scope>
    <source>
        <strain evidence="1">12NC29</strain>
    </source>
</reference>
<organism evidence="1 2">
    <name type="scientific">Puccinia coronata f. sp. avenae</name>
    <dbReference type="NCBI Taxonomy" id="200324"/>
    <lineage>
        <taxon>Eukaryota</taxon>
        <taxon>Fungi</taxon>
        <taxon>Dikarya</taxon>
        <taxon>Basidiomycota</taxon>
        <taxon>Pucciniomycotina</taxon>
        <taxon>Pucciniomycetes</taxon>
        <taxon>Pucciniales</taxon>
        <taxon>Pucciniaceae</taxon>
        <taxon>Puccinia</taxon>
    </lineage>
</organism>
<dbReference type="AlphaFoldDB" id="A0A2N5T2V4"/>
<name>A0A2N5T2V4_9BASI</name>
<comment type="caution">
    <text evidence="1">The sequence shown here is derived from an EMBL/GenBank/DDBJ whole genome shotgun (WGS) entry which is preliminary data.</text>
</comment>
<proteinExistence type="predicted"/>
<protein>
    <submittedName>
        <fullName evidence="1">Uncharacterized protein</fullName>
    </submittedName>
</protein>
<keyword evidence="2" id="KW-1185">Reference proteome</keyword>
<evidence type="ECO:0000313" key="1">
    <source>
        <dbReference type="EMBL" id="PLW19819.1"/>
    </source>
</evidence>
<accession>A0A2N5T2V4</accession>
<dbReference type="Proteomes" id="UP000235388">
    <property type="component" value="Unassembled WGS sequence"/>
</dbReference>
<sequence length="104" mass="11409">MQNRPNIVALGTGGSPGTSSGINRLNYLRRYSQFVLAPYGLWLQQFYQSSIHASQFRKHVAPIHGEVLRFDVTAAWPNGQGACLRSAWDEQETPGSSPGAVGMF</sequence>
<gene>
    <name evidence="1" type="ORF">PCANC_12618</name>
</gene>
<dbReference type="EMBL" id="PGCJ01000807">
    <property type="protein sequence ID" value="PLW19819.1"/>
    <property type="molecule type" value="Genomic_DNA"/>
</dbReference>